<accession>A0A0F9AGX0</accession>
<organism evidence="2">
    <name type="scientific">marine sediment metagenome</name>
    <dbReference type="NCBI Taxonomy" id="412755"/>
    <lineage>
        <taxon>unclassified sequences</taxon>
        <taxon>metagenomes</taxon>
        <taxon>ecological metagenomes</taxon>
    </lineage>
</organism>
<feature type="region of interest" description="Disordered" evidence="1">
    <location>
        <begin position="147"/>
        <end position="227"/>
    </location>
</feature>
<gene>
    <name evidence="2" type="ORF">LCGC14_2651790</name>
</gene>
<comment type="caution">
    <text evidence="2">The sequence shown here is derived from an EMBL/GenBank/DDBJ whole genome shotgun (WGS) entry which is preliminary data.</text>
</comment>
<protein>
    <submittedName>
        <fullName evidence="2">Uncharacterized protein</fullName>
    </submittedName>
</protein>
<feature type="non-terminal residue" evidence="2">
    <location>
        <position position="1"/>
    </location>
</feature>
<sequence length="289" mass="31616">FKTTSFETISNLKKSLLIFEQMFKRVDGLPLELRVMAATKQIPGGGTTTQPIVTLVLASSMDAARQIAADAAAESRKFLPAGRELDHATYLEAVVVEMEQEAKAYAGEFLPKGEMLEGEKEDVREMREISQRALDSDRDRQAHELVLEEGVEGDGTGEALPPIDEEHPDEERESGGGPSVEADPSAEAGAGPEGQDNDETPSSDEKDDSDRNDPDPEPEIEEYDADDYELATKVLAAADGWTAEAIRDRLEYHRKTGTLDRLLERLEKNMPEAWAAVAEADEPDDGLAS</sequence>
<proteinExistence type="predicted"/>
<dbReference type="EMBL" id="LAZR01046007">
    <property type="protein sequence ID" value="KKK97535.1"/>
    <property type="molecule type" value="Genomic_DNA"/>
</dbReference>
<feature type="compositionally biased region" description="Acidic residues" evidence="1">
    <location>
        <begin position="195"/>
        <end position="207"/>
    </location>
</feature>
<evidence type="ECO:0000313" key="2">
    <source>
        <dbReference type="EMBL" id="KKK97535.1"/>
    </source>
</evidence>
<evidence type="ECO:0000256" key="1">
    <source>
        <dbReference type="SAM" id="MobiDB-lite"/>
    </source>
</evidence>
<name>A0A0F9AGX0_9ZZZZ</name>
<feature type="compositionally biased region" description="Acidic residues" evidence="1">
    <location>
        <begin position="215"/>
        <end position="227"/>
    </location>
</feature>
<dbReference type="AlphaFoldDB" id="A0A0F9AGX0"/>
<reference evidence="2" key="1">
    <citation type="journal article" date="2015" name="Nature">
        <title>Complex archaea that bridge the gap between prokaryotes and eukaryotes.</title>
        <authorList>
            <person name="Spang A."/>
            <person name="Saw J.H."/>
            <person name="Jorgensen S.L."/>
            <person name="Zaremba-Niedzwiedzka K."/>
            <person name="Martijn J."/>
            <person name="Lind A.E."/>
            <person name="van Eijk R."/>
            <person name="Schleper C."/>
            <person name="Guy L."/>
            <person name="Ettema T.J."/>
        </authorList>
    </citation>
    <scope>NUCLEOTIDE SEQUENCE</scope>
</reference>